<dbReference type="Proteomes" id="UP001054252">
    <property type="component" value="Unassembled WGS sequence"/>
</dbReference>
<sequence length="150" mass="15721">MPSHHHALTPPSHRACAPNPPLHEPTSASLCTESTSASLCTESTYASLCTESASSSLCIPDPLCSALHRASHHHPLIAGHHASAPPLLLRPNPMPSAPNEPLPITGNHTSLCTEPTPSLPCTQCWQSPPCTPHPASNPTRHSQQSVGPAK</sequence>
<accession>A0AAV5JAA5</accession>
<evidence type="ECO:0000313" key="2">
    <source>
        <dbReference type="EMBL" id="GKV09666.1"/>
    </source>
</evidence>
<protein>
    <submittedName>
        <fullName evidence="2">Uncharacterized protein</fullName>
    </submittedName>
</protein>
<organism evidence="2 3">
    <name type="scientific">Rubroshorea leprosula</name>
    <dbReference type="NCBI Taxonomy" id="152421"/>
    <lineage>
        <taxon>Eukaryota</taxon>
        <taxon>Viridiplantae</taxon>
        <taxon>Streptophyta</taxon>
        <taxon>Embryophyta</taxon>
        <taxon>Tracheophyta</taxon>
        <taxon>Spermatophyta</taxon>
        <taxon>Magnoliopsida</taxon>
        <taxon>eudicotyledons</taxon>
        <taxon>Gunneridae</taxon>
        <taxon>Pentapetalae</taxon>
        <taxon>rosids</taxon>
        <taxon>malvids</taxon>
        <taxon>Malvales</taxon>
        <taxon>Dipterocarpaceae</taxon>
        <taxon>Rubroshorea</taxon>
    </lineage>
</organism>
<comment type="caution">
    <text evidence="2">The sequence shown here is derived from an EMBL/GenBank/DDBJ whole genome shotgun (WGS) entry which is preliminary data.</text>
</comment>
<name>A0AAV5JAA5_9ROSI</name>
<dbReference type="AlphaFoldDB" id="A0AAV5JAA5"/>
<feature type="compositionally biased region" description="Pro residues" evidence="1">
    <location>
        <begin position="92"/>
        <end position="101"/>
    </location>
</feature>
<keyword evidence="3" id="KW-1185">Reference proteome</keyword>
<evidence type="ECO:0000313" key="3">
    <source>
        <dbReference type="Proteomes" id="UP001054252"/>
    </source>
</evidence>
<dbReference type="EMBL" id="BPVZ01000031">
    <property type="protein sequence ID" value="GKV09666.1"/>
    <property type="molecule type" value="Genomic_DNA"/>
</dbReference>
<evidence type="ECO:0000256" key="1">
    <source>
        <dbReference type="SAM" id="MobiDB-lite"/>
    </source>
</evidence>
<proteinExistence type="predicted"/>
<reference evidence="2 3" key="1">
    <citation type="journal article" date="2021" name="Commun. Biol.">
        <title>The genome of Shorea leprosula (Dipterocarpaceae) highlights the ecological relevance of drought in aseasonal tropical rainforests.</title>
        <authorList>
            <person name="Ng K.K.S."/>
            <person name="Kobayashi M.J."/>
            <person name="Fawcett J.A."/>
            <person name="Hatakeyama M."/>
            <person name="Paape T."/>
            <person name="Ng C.H."/>
            <person name="Ang C.C."/>
            <person name="Tnah L.H."/>
            <person name="Lee C.T."/>
            <person name="Nishiyama T."/>
            <person name="Sese J."/>
            <person name="O'Brien M.J."/>
            <person name="Copetti D."/>
            <person name="Mohd Noor M.I."/>
            <person name="Ong R.C."/>
            <person name="Putra M."/>
            <person name="Sireger I.Z."/>
            <person name="Indrioko S."/>
            <person name="Kosugi Y."/>
            <person name="Izuno A."/>
            <person name="Isagi Y."/>
            <person name="Lee S.L."/>
            <person name="Shimizu K.K."/>
        </authorList>
    </citation>
    <scope>NUCLEOTIDE SEQUENCE [LARGE SCALE GENOMIC DNA]</scope>
    <source>
        <strain evidence="2">214</strain>
    </source>
</reference>
<feature type="region of interest" description="Disordered" evidence="1">
    <location>
        <begin position="87"/>
        <end position="109"/>
    </location>
</feature>
<gene>
    <name evidence="2" type="ORF">SLEP1_g21128</name>
</gene>
<feature type="region of interest" description="Disordered" evidence="1">
    <location>
        <begin position="130"/>
        <end position="150"/>
    </location>
</feature>